<dbReference type="AlphaFoldDB" id="X0UTR8"/>
<evidence type="ECO:0000259" key="1">
    <source>
        <dbReference type="Pfam" id="PF01728"/>
    </source>
</evidence>
<evidence type="ECO:0000313" key="2">
    <source>
        <dbReference type="EMBL" id="GAG09249.1"/>
    </source>
</evidence>
<dbReference type="Gene3D" id="3.40.50.150">
    <property type="entry name" value="Vaccinia Virus protein VP39"/>
    <property type="match status" value="1"/>
</dbReference>
<dbReference type="EMBL" id="BARS01028504">
    <property type="protein sequence ID" value="GAG09249.1"/>
    <property type="molecule type" value="Genomic_DNA"/>
</dbReference>
<proteinExistence type="predicted"/>
<dbReference type="GO" id="GO:0032259">
    <property type="term" value="P:methylation"/>
    <property type="evidence" value="ECO:0007669"/>
    <property type="project" value="InterPro"/>
</dbReference>
<protein>
    <recommendedName>
        <fullName evidence="1">Ribosomal RNA methyltransferase FtsJ domain-containing protein</fullName>
    </recommendedName>
</protein>
<dbReference type="Pfam" id="PF01728">
    <property type="entry name" value="FtsJ"/>
    <property type="match status" value="1"/>
</dbReference>
<feature type="domain" description="Ribosomal RNA methyltransferase FtsJ" evidence="1">
    <location>
        <begin position="38"/>
        <end position="83"/>
    </location>
</feature>
<dbReference type="SUPFAM" id="SSF53335">
    <property type="entry name" value="S-adenosyl-L-methionine-dependent methyltransferases"/>
    <property type="match status" value="1"/>
</dbReference>
<dbReference type="InterPro" id="IPR029063">
    <property type="entry name" value="SAM-dependent_MTases_sf"/>
</dbReference>
<feature type="non-terminal residue" evidence="2">
    <location>
        <position position="90"/>
    </location>
</feature>
<dbReference type="GO" id="GO:0008168">
    <property type="term" value="F:methyltransferase activity"/>
    <property type="evidence" value="ECO:0007669"/>
    <property type="project" value="InterPro"/>
</dbReference>
<organism evidence="2">
    <name type="scientific">marine sediment metagenome</name>
    <dbReference type="NCBI Taxonomy" id="412755"/>
    <lineage>
        <taxon>unclassified sequences</taxon>
        <taxon>metagenomes</taxon>
        <taxon>ecological metagenomes</taxon>
    </lineage>
</organism>
<comment type="caution">
    <text evidence="2">The sequence shown here is derived from an EMBL/GenBank/DDBJ whole genome shotgun (WGS) entry which is preliminary data.</text>
</comment>
<reference evidence="2" key="1">
    <citation type="journal article" date="2014" name="Front. Microbiol.">
        <title>High frequency of phylogenetically diverse reductive dehalogenase-homologous genes in deep subseafloor sedimentary metagenomes.</title>
        <authorList>
            <person name="Kawai M."/>
            <person name="Futagami T."/>
            <person name="Toyoda A."/>
            <person name="Takaki Y."/>
            <person name="Nishi S."/>
            <person name="Hori S."/>
            <person name="Arai W."/>
            <person name="Tsubouchi T."/>
            <person name="Morono Y."/>
            <person name="Uchiyama I."/>
            <person name="Ito T."/>
            <person name="Fujiyama A."/>
            <person name="Inagaki F."/>
            <person name="Takami H."/>
        </authorList>
    </citation>
    <scope>NUCLEOTIDE SEQUENCE</scope>
    <source>
        <strain evidence="2">Expedition CK06-06</strain>
    </source>
</reference>
<sequence length="90" mass="9912">MSILESLVGFERDRIPNIAFKVMSSCFKVRDLFGSPDKLLDQFEIRDGDIVVDYGCGPGRFVRRASSMAGQSGKVYAADIHELAIEAIQG</sequence>
<dbReference type="InterPro" id="IPR002877">
    <property type="entry name" value="RNA_MeTrfase_FtsJ_dom"/>
</dbReference>
<name>X0UTR8_9ZZZZ</name>
<gene>
    <name evidence="2" type="ORF">S01H1_44669</name>
</gene>
<accession>X0UTR8</accession>